<dbReference type="EMBL" id="QGNW01000061">
    <property type="protein sequence ID" value="RVX04426.1"/>
    <property type="molecule type" value="Genomic_DNA"/>
</dbReference>
<accession>A0A438J6A2</accession>
<name>A0A438J6A2_VITVI</name>
<dbReference type="Proteomes" id="UP000288805">
    <property type="component" value="Unassembled WGS sequence"/>
</dbReference>
<comment type="caution">
    <text evidence="1">The sequence shown here is derived from an EMBL/GenBank/DDBJ whole genome shotgun (WGS) entry which is preliminary data.</text>
</comment>
<sequence length="52" mass="6038">MVDSDETMVFSLYFSSVPQFLQVIDFDFSRERLSVASSQQHLLSKACYKNIE</sequence>
<dbReference type="AlphaFoldDB" id="A0A438J6A2"/>
<reference evidence="1 2" key="1">
    <citation type="journal article" date="2018" name="PLoS Genet.">
        <title>Population sequencing reveals clonal diversity and ancestral inbreeding in the grapevine cultivar Chardonnay.</title>
        <authorList>
            <person name="Roach M.J."/>
            <person name="Johnson D.L."/>
            <person name="Bohlmann J."/>
            <person name="van Vuuren H.J."/>
            <person name="Jones S.J."/>
            <person name="Pretorius I.S."/>
            <person name="Schmidt S.A."/>
            <person name="Borneman A.R."/>
        </authorList>
    </citation>
    <scope>NUCLEOTIDE SEQUENCE [LARGE SCALE GENOMIC DNA]</scope>
    <source>
        <strain evidence="2">cv. Chardonnay</strain>
        <tissue evidence="1">Leaf</tissue>
    </source>
</reference>
<evidence type="ECO:0000313" key="2">
    <source>
        <dbReference type="Proteomes" id="UP000288805"/>
    </source>
</evidence>
<proteinExistence type="predicted"/>
<organism evidence="1 2">
    <name type="scientific">Vitis vinifera</name>
    <name type="common">Grape</name>
    <dbReference type="NCBI Taxonomy" id="29760"/>
    <lineage>
        <taxon>Eukaryota</taxon>
        <taxon>Viridiplantae</taxon>
        <taxon>Streptophyta</taxon>
        <taxon>Embryophyta</taxon>
        <taxon>Tracheophyta</taxon>
        <taxon>Spermatophyta</taxon>
        <taxon>Magnoliopsida</taxon>
        <taxon>eudicotyledons</taxon>
        <taxon>Gunneridae</taxon>
        <taxon>Pentapetalae</taxon>
        <taxon>rosids</taxon>
        <taxon>Vitales</taxon>
        <taxon>Vitaceae</taxon>
        <taxon>Viteae</taxon>
        <taxon>Vitis</taxon>
    </lineage>
</organism>
<gene>
    <name evidence="1" type="ORF">CK203_018545</name>
</gene>
<protein>
    <submittedName>
        <fullName evidence="1">Uncharacterized protein</fullName>
    </submittedName>
</protein>
<evidence type="ECO:0000313" key="1">
    <source>
        <dbReference type="EMBL" id="RVX04426.1"/>
    </source>
</evidence>